<dbReference type="RefSeq" id="WP_128768857.1">
    <property type="nucleotide sequence ID" value="NZ_RXOC01000004.1"/>
</dbReference>
<evidence type="ECO:0000313" key="3">
    <source>
        <dbReference type="EMBL" id="RXF70552.1"/>
    </source>
</evidence>
<proteinExistence type="inferred from homology"/>
<dbReference type="InterPro" id="IPR043502">
    <property type="entry name" value="DNA/RNA_pol_sf"/>
</dbReference>
<keyword evidence="3" id="KW-0808">Transferase</keyword>
<dbReference type="InterPro" id="IPR024937">
    <property type="entry name" value="Domain_X"/>
</dbReference>
<evidence type="ECO:0000256" key="1">
    <source>
        <dbReference type="ARBA" id="ARBA00034120"/>
    </source>
</evidence>
<dbReference type="SUPFAM" id="SSF56672">
    <property type="entry name" value="DNA/RNA polymerases"/>
    <property type="match status" value="1"/>
</dbReference>
<keyword evidence="3" id="KW-0548">Nucleotidyltransferase</keyword>
<feature type="domain" description="Reverse transcriptase" evidence="2">
    <location>
        <begin position="69"/>
        <end position="364"/>
    </location>
</feature>
<dbReference type="EMBL" id="RXOC01000004">
    <property type="protein sequence ID" value="RXF70552.1"/>
    <property type="molecule type" value="Genomic_DNA"/>
</dbReference>
<dbReference type="Proteomes" id="UP000290848">
    <property type="component" value="Unassembled WGS sequence"/>
</dbReference>
<dbReference type="InterPro" id="IPR049030">
    <property type="entry name" value="AI2M-like_HNH"/>
</dbReference>
<dbReference type="InterPro" id="IPR000477">
    <property type="entry name" value="RT_dom"/>
</dbReference>
<protein>
    <submittedName>
        <fullName evidence="3">Group II intron reverse transcriptase/maturase</fullName>
    </submittedName>
</protein>
<accession>A0A4V1KIF9</accession>
<reference evidence="3 4" key="1">
    <citation type="submission" date="2018-12" db="EMBL/GenBank/DDBJ databases">
        <title>The Draft Genome Sequence of the Soil Bacterium Pedobacter tournemirensis R1.</title>
        <authorList>
            <person name="He J."/>
        </authorList>
    </citation>
    <scope>NUCLEOTIDE SEQUENCE [LARGE SCALE GENOMIC DNA]</scope>
    <source>
        <strain evidence="3 4">R1</strain>
    </source>
</reference>
<dbReference type="Pfam" id="PF21368">
    <property type="entry name" value="AI2M-like_HNH"/>
    <property type="match status" value="1"/>
</dbReference>
<organism evidence="3 4">
    <name type="scientific">Arcticibacter tournemirensis</name>
    <dbReference type="NCBI Taxonomy" id="699437"/>
    <lineage>
        <taxon>Bacteria</taxon>
        <taxon>Pseudomonadati</taxon>
        <taxon>Bacteroidota</taxon>
        <taxon>Sphingobacteriia</taxon>
        <taxon>Sphingobacteriales</taxon>
        <taxon>Sphingobacteriaceae</taxon>
        <taxon>Arcticibacter</taxon>
    </lineage>
</organism>
<dbReference type="PANTHER" id="PTHR34047">
    <property type="entry name" value="NUCLEAR INTRON MATURASE 1, MITOCHONDRIAL-RELATED"/>
    <property type="match status" value="1"/>
</dbReference>
<dbReference type="AlphaFoldDB" id="A0A4V1KIF9"/>
<dbReference type="GO" id="GO:0006397">
    <property type="term" value="P:mRNA processing"/>
    <property type="evidence" value="ECO:0007669"/>
    <property type="project" value="InterPro"/>
</dbReference>
<dbReference type="InterPro" id="IPR003615">
    <property type="entry name" value="HNH_nuc"/>
</dbReference>
<comment type="similarity">
    <text evidence="1">Belongs to the bacterial reverse transcriptase family.</text>
</comment>
<comment type="caution">
    <text evidence="3">The sequence shown here is derived from an EMBL/GenBank/DDBJ whole genome shotgun (WGS) entry which is preliminary data.</text>
</comment>
<dbReference type="PROSITE" id="PS50878">
    <property type="entry name" value="RT_POL"/>
    <property type="match status" value="1"/>
</dbReference>
<dbReference type="InterPro" id="IPR051083">
    <property type="entry name" value="GrpII_Intron_Splice-Mob/Def"/>
</dbReference>
<dbReference type="CDD" id="cd00085">
    <property type="entry name" value="HNHc"/>
    <property type="match status" value="1"/>
</dbReference>
<name>A0A4V1KIF9_9SPHI</name>
<dbReference type="PANTHER" id="PTHR34047:SF8">
    <property type="entry name" value="PROTEIN YKFC"/>
    <property type="match status" value="1"/>
</dbReference>
<evidence type="ECO:0000259" key="2">
    <source>
        <dbReference type="PROSITE" id="PS50878"/>
    </source>
</evidence>
<dbReference type="Pfam" id="PF00078">
    <property type="entry name" value="RVT_1"/>
    <property type="match status" value="2"/>
</dbReference>
<dbReference type="CDD" id="cd01651">
    <property type="entry name" value="RT_G2_intron"/>
    <property type="match status" value="1"/>
</dbReference>
<evidence type="ECO:0000313" key="4">
    <source>
        <dbReference type="Proteomes" id="UP000290848"/>
    </source>
</evidence>
<keyword evidence="3" id="KW-0695">RNA-directed DNA polymerase</keyword>
<sequence>MRNPEKVLNSLAKHSGNSNYKFERLYKVLFNEEMYYTAYQNIYHKVGNMTAGVDGKTIDGMSIHRIEQLISTLRNETYQPNPSRREYIPKKNGKKKRPLGIPSFDDKLVQEVIRMILEAIYEGSFEHTSHGFRPKRSCHTALLGVQQSFTAVRWFIEGDIKGFFDNINHEVLIGILKERIADERFIRLIRKFLNAGYVEDWVFRRTYSGTPQGGIISPVLANIYLDKFDKYVKEYIKSFNKGETKRVTRGYGLNEQRRGRLAKKLSEEKDEQVKKQMIVKIKDLIKERSKYPAYKKVDDGYKRMKYMRYADDFLIGVIGSKEDCIKMKQDIKDYLNEKLKLELSEEKTLITNAKKPAKFLGYDIFVRQSNDTKRDKFGRPVRCFGDKIVLYVTAEVMRKKLTDYKAVTMEVQNGKEVWKPIPRYYMVNLDELEIIQQYNSEIRGFYNYYSIANNASLVQSFSYIMEYSMYKSYAAKNNSSIAKEKTSKCINGVFTIPYKNKDGKTVYRRFYKDGFKRKKIACGANVDNIPETVTTTGGRNSLMKRLKAEICEKCGATEKLEMHHVRKLKDLKGKTEWEKIMVARRRKTLAVCSKCHDKIHAGKLD</sequence>
<dbReference type="GO" id="GO:0003964">
    <property type="term" value="F:RNA-directed DNA polymerase activity"/>
    <property type="evidence" value="ECO:0007669"/>
    <property type="project" value="UniProtKB-KW"/>
</dbReference>
<dbReference type="Pfam" id="PF01348">
    <property type="entry name" value="Intron_maturas2"/>
    <property type="match status" value="1"/>
</dbReference>
<gene>
    <name evidence="3" type="ORF">EKH83_07875</name>
</gene>